<dbReference type="PANTHER" id="PTHR32494">
    <property type="entry name" value="ALLANTOATE DEIMINASE-RELATED"/>
    <property type="match status" value="1"/>
</dbReference>
<dbReference type="SUPFAM" id="SSF55031">
    <property type="entry name" value="Bacterial exopeptidase dimerisation domain"/>
    <property type="match status" value="1"/>
</dbReference>
<evidence type="ECO:0000313" key="10">
    <source>
        <dbReference type="EMBL" id="QJR14043.1"/>
    </source>
</evidence>
<dbReference type="InterPro" id="IPR002933">
    <property type="entry name" value="Peptidase_M20"/>
</dbReference>
<evidence type="ECO:0000256" key="4">
    <source>
        <dbReference type="ARBA" id="ARBA00022723"/>
    </source>
</evidence>
<dbReference type="GO" id="GO:0046872">
    <property type="term" value="F:metal ion binding"/>
    <property type="evidence" value="ECO:0007669"/>
    <property type="project" value="UniProtKB-KW"/>
</dbReference>
<dbReference type="EC" id="3.5.1.87" evidence="10"/>
<feature type="binding site" evidence="7">
    <location>
        <position position="125"/>
    </location>
    <ligand>
        <name>Zn(2+)</name>
        <dbReference type="ChEBI" id="CHEBI:29105"/>
        <label>2</label>
    </ligand>
</feature>
<dbReference type="KEGG" id="upl:DSM104440_00835"/>
<dbReference type="GO" id="GO:0050538">
    <property type="term" value="F:N-carbamoyl-L-amino-acid hydrolase activity"/>
    <property type="evidence" value="ECO:0007669"/>
    <property type="project" value="UniProtKB-EC"/>
</dbReference>
<dbReference type="PANTHER" id="PTHR32494:SF19">
    <property type="entry name" value="ALLANTOATE DEIMINASE-RELATED"/>
    <property type="match status" value="1"/>
</dbReference>
<proteinExistence type="inferred from homology"/>
<dbReference type="Proteomes" id="UP000503096">
    <property type="component" value="Chromosome"/>
</dbReference>
<dbReference type="NCBIfam" id="NF006775">
    <property type="entry name" value="PRK09290.2-5"/>
    <property type="match status" value="1"/>
</dbReference>
<dbReference type="InterPro" id="IPR036264">
    <property type="entry name" value="Bact_exopeptidase_dim_dom"/>
</dbReference>
<dbReference type="NCBIfam" id="TIGR01879">
    <property type="entry name" value="hydantase"/>
    <property type="match status" value="1"/>
</dbReference>
<keyword evidence="6" id="KW-0464">Manganese</keyword>
<feature type="domain" description="Peptidase M20 dimerisation" evidence="9">
    <location>
        <begin position="216"/>
        <end position="308"/>
    </location>
</feature>
<protein>
    <submittedName>
        <fullName evidence="10">N-carbamoyl-L-amino acid hydrolase</fullName>
        <ecNumber evidence="10">3.5.1.87</ecNumber>
    </submittedName>
</protein>
<keyword evidence="11" id="KW-1185">Reference proteome</keyword>
<gene>
    <name evidence="10" type="primary">amaB_1</name>
    <name evidence="10" type="ORF">DSM104440_00835</name>
</gene>
<comment type="similarity">
    <text evidence="2">Belongs to the peptidase M20 family.</text>
</comment>
<feature type="binding site" evidence="7">
    <location>
        <position position="90"/>
    </location>
    <ligand>
        <name>Zn(2+)</name>
        <dbReference type="ChEBI" id="CHEBI:29105"/>
        <label>2</label>
    </ligand>
</feature>
<feature type="binding site" evidence="7">
    <location>
        <position position="79"/>
    </location>
    <ligand>
        <name>Zn(2+)</name>
        <dbReference type="ChEBI" id="CHEBI:29105"/>
        <label>1</label>
    </ligand>
</feature>
<evidence type="ECO:0000313" key="11">
    <source>
        <dbReference type="Proteomes" id="UP000503096"/>
    </source>
</evidence>
<dbReference type="InterPro" id="IPR011650">
    <property type="entry name" value="Peptidase_M20_dimer"/>
</dbReference>
<comment type="cofactor">
    <cofactor evidence="1">
        <name>Mn(2+)</name>
        <dbReference type="ChEBI" id="CHEBI:29035"/>
    </cofactor>
</comment>
<evidence type="ECO:0000256" key="7">
    <source>
        <dbReference type="PIRSR" id="PIRSR001235-1"/>
    </source>
</evidence>
<accession>A0A6M4H5V9</accession>
<name>A0A6M4H5V9_9PROT</name>
<dbReference type="RefSeq" id="WP_171160834.1">
    <property type="nucleotide sequence ID" value="NZ_CP053073.1"/>
</dbReference>
<feature type="binding site" evidence="7">
    <location>
        <position position="90"/>
    </location>
    <ligand>
        <name>Zn(2+)</name>
        <dbReference type="ChEBI" id="CHEBI:29105"/>
        <label>1</label>
    </ligand>
</feature>
<dbReference type="Gene3D" id="3.30.70.360">
    <property type="match status" value="1"/>
</dbReference>
<evidence type="ECO:0000256" key="3">
    <source>
        <dbReference type="ARBA" id="ARBA00011738"/>
    </source>
</evidence>
<feature type="binding site" evidence="7">
    <location>
        <position position="380"/>
    </location>
    <ligand>
        <name>Zn(2+)</name>
        <dbReference type="ChEBI" id="CHEBI:29105"/>
        <label>2</label>
    </ligand>
</feature>
<reference evidence="10 11" key="1">
    <citation type="submission" date="2020-04" db="EMBL/GenBank/DDBJ databases">
        <title>Usitatibacter rugosus gen. nov., sp. nov. and Usitatibacter palustris sp. nov., novel members of Usitatibacteraceae fam. nov. within the order Nitrosomonadales isolated from soil.</title>
        <authorList>
            <person name="Huber K.J."/>
            <person name="Neumann-Schaal M."/>
            <person name="Geppert A."/>
            <person name="Luckner M."/>
            <person name="Wanner G."/>
            <person name="Overmann J."/>
        </authorList>
    </citation>
    <scope>NUCLEOTIDE SEQUENCE [LARGE SCALE GENOMIC DNA]</scope>
    <source>
        <strain evidence="10 11">Swamp67</strain>
    </source>
</reference>
<dbReference type="CDD" id="cd03884">
    <property type="entry name" value="M20_bAS"/>
    <property type="match status" value="1"/>
</dbReference>
<feature type="binding site" evidence="8">
    <location>
        <position position="272"/>
    </location>
    <ligand>
        <name>allantoate</name>
        <dbReference type="ChEBI" id="CHEBI:17536"/>
    </ligand>
</feature>
<dbReference type="SUPFAM" id="SSF53187">
    <property type="entry name" value="Zn-dependent exopeptidases"/>
    <property type="match status" value="1"/>
</dbReference>
<dbReference type="InParanoid" id="A0A6M4H5V9"/>
<evidence type="ECO:0000256" key="5">
    <source>
        <dbReference type="ARBA" id="ARBA00022801"/>
    </source>
</evidence>
<keyword evidence="5 10" id="KW-0378">Hydrolase</keyword>
<dbReference type="FunCoup" id="A0A6M4H5V9">
    <property type="interactions" value="204"/>
</dbReference>
<feature type="binding site" evidence="8">
    <location>
        <position position="214"/>
    </location>
    <ligand>
        <name>allantoate</name>
        <dbReference type="ChEBI" id="CHEBI:17536"/>
    </ligand>
</feature>
<feature type="binding site" evidence="7">
    <location>
        <position position="189"/>
    </location>
    <ligand>
        <name>Zn(2+)</name>
        <dbReference type="ChEBI" id="CHEBI:29105"/>
        <label>1</label>
    </ligand>
</feature>
<evidence type="ECO:0000256" key="6">
    <source>
        <dbReference type="ARBA" id="ARBA00023211"/>
    </source>
</evidence>
<dbReference type="Pfam" id="PF07687">
    <property type="entry name" value="M20_dimer"/>
    <property type="match status" value="1"/>
</dbReference>
<dbReference type="Gene3D" id="3.40.630.10">
    <property type="entry name" value="Zn peptidases"/>
    <property type="match status" value="1"/>
</dbReference>
<dbReference type="PIRSF" id="PIRSF001235">
    <property type="entry name" value="Amidase_carbamoylase"/>
    <property type="match status" value="1"/>
</dbReference>
<dbReference type="Pfam" id="PF01546">
    <property type="entry name" value="Peptidase_M20"/>
    <property type="match status" value="1"/>
</dbReference>
<keyword evidence="4 7" id="KW-0479">Metal-binding</keyword>
<dbReference type="InterPro" id="IPR010158">
    <property type="entry name" value="Amidase_Cbmase"/>
</dbReference>
<keyword evidence="7" id="KW-0862">Zinc</keyword>
<evidence type="ECO:0000256" key="2">
    <source>
        <dbReference type="ARBA" id="ARBA00006153"/>
    </source>
</evidence>
<comment type="cofactor">
    <cofactor evidence="7">
        <name>Zn(2+)</name>
        <dbReference type="ChEBI" id="CHEBI:29105"/>
    </cofactor>
    <text evidence="7">Binds 2 Zn(2+) ions per subunit.</text>
</comment>
<evidence type="ECO:0000256" key="8">
    <source>
        <dbReference type="PIRSR" id="PIRSR001235-2"/>
    </source>
</evidence>
<dbReference type="AlphaFoldDB" id="A0A6M4H5V9"/>
<organism evidence="10 11">
    <name type="scientific">Usitatibacter palustris</name>
    <dbReference type="NCBI Taxonomy" id="2732487"/>
    <lineage>
        <taxon>Bacteria</taxon>
        <taxon>Pseudomonadati</taxon>
        <taxon>Pseudomonadota</taxon>
        <taxon>Betaproteobacteria</taxon>
        <taxon>Nitrosomonadales</taxon>
        <taxon>Usitatibacteraceae</taxon>
        <taxon>Usitatibacter</taxon>
    </lineage>
</organism>
<comment type="subunit">
    <text evidence="3">Homodimer.</text>
</comment>
<dbReference type="GO" id="GO:0016813">
    <property type="term" value="F:hydrolase activity, acting on carbon-nitrogen (but not peptide) bonds, in linear amidines"/>
    <property type="evidence" value="ECO:0007669"/>
    <property type="project" value="InterPro"/>
</dbReference>
<evidence type="ECO:0000259" key="9">
    <source>
        <dbReference type="Pfam" id="PF07687"/>
    </source>
</evidence>
<evidence type="ECO:0000256" key="1">
    <source>
        <dbReference type="ARBA" id="ARBA00001936"/>
    </source>
</evidence>
<dbReference type="EMBL" id="CP053073">
    <property type="protein sequence ID" value="QJR14043.1"/>
    <property type="molecule type" value="Genomic_DNA"/>
</dbReference>
<sequence>MTRPGNLTIERALALARHSDSPDHYTRLLYSPAHRAASAQIQAWMREAGMTVRVDSVGNVIGRYEAATKGAKTLLFGSHFDSVRNGGKFDGNLGILAPIECVAEMNARGERAAVAVEIAAFSDEEGARFATGFLSSKSLVGQFDRAWLDRCDAAGVSLRDAMRDAGLDPEAAGKDALDPAQLAGYVELHIEQGPVLLDAGLPLGVVTTISAGNRHTLTVKGVAGHAGTVPMKMRHDALTAAAEMVLVIEKRAGAGALVATVGILRVHEGSSNVIPGHVDFTLDIRAGDDATRRAAEDDIFTACEVIAKQRGVVLTRVRQSESKVVRCSEAMQLRIAEAITAAGVEARRLPSGAGHDAMMLAEICETGMMFVRCGAGGVSHNPAETVSVEDAGLAVRALLELIRRFPPAA</sequence>
<feature type="binding site" evidence="8">
    <location>
        <position position="285"/>
    </location>
    <ligand>
        <name>allantoate</name>
        <dbReference type="ChEBI" id="CHEBI:17536"/>
    </ligand>
</feature>